<name>A0AAD7C7U1_9AGAR</name>
<gene>
    <name evidence="1" type="ORF">FB45DRAFT_428639</name>
</gene>
<dbReference type="Proteomes" id="UP001221142">
    <property type="component" value="Unassembled WGS sequence"/>
</dbReference>
<accession>A0AAD7C7U1</accession>
<sequence length="318" mass="36083">MDSSETAWAEFSGAFPLINPPQAPTPLVLMVEDDSGHRQNVTTNAAYSGIVDLLQKVQTHMAFSSDFLDELYTVLNQCWRRSSDVRQAANDRHGGRVSRQDLEHLLRTLPPTYIIKDLTEEGERMVWGFGSADNELFVAQLLVDTLRNPAPAGLDAEKKLDELRLIFYVTIFHSMARCCTKFFFGPDIITPALGHGCADPGEYLEERLLCCFLHVWIPQGTARNEDLLWNISSVSLERYDVSKILDETQCRFLVESILHEVIWQIQFDDLQDRPPMNDLVRIRGQPEPEREGEDEVENALREMGLVPLGRICSRSFGG</sequence>
<protein>
    <submittedName>
        <fullName evidence="1">Uncharacterized protein</fullName>
    </submittedName>
</protein>
<evidence type="ECO:0000313" key="1">
    <source>
        <dbReference type="EMBL" id="KAJ7639550.1"/>
    </source>
</evidence>
<dbReference type="AlphaFoldDB" id="A0AAD7C7U1"/>
<proteinExistence type="predicted"/>
<keyword evidence="2" id="KW-1185">Reference proteome</keyword>
<evidence type="ECO:0000313" key="2">
    <source>
        <dbReference type="Proteomes" id="UP001221142"/>
    </source>
</evidence>
<dbReference type="EMBL" id="JARKIF010000005">
    <property type="protein sequence ID" value="KAJ7639550.1"/>
    <property type="molecule type" value="Genomic_DNA"/>
</dbReference>
<comment type="caution">
    <text evidence="1">The sequence shown here is derived from an EMBL/GenBank/DDBJ whole genome shotgun (WGS) entry which is preliminary data.</text>
</comment>
<reference evidence="1" key="1">
    <citation type="submission" date="2023-03" db="EMBL/GenBank/DDBJ databases">
        <title>Massive genome expansion in bonnet fungi (Mycena s.s.) driven by repeated elements and novel gene families across ecological guilds.</title>
        <authorList>
            <consortium name="Lawrence Berkeley National Laboratory"/>
            <person name="Harder C.B."/>
            <person name="Miyauchi S."/>
            <person name="Viragh M."/>
            <person name="Kuo A."/>
            <person name="Thoen E."/>
            <person name="Andreopoulos B."/>
            <person name="Lu D."/>
            <person name="Skrede I."/>
            <person name="Drula E."/>
            <person name="Henrissat B."/>
            <person name="Morin E."/>
            <person name="Kohler A."/>
            <person name="Barry K."/>
            <person name="LaButti K."/>
            <person name="Morin E."/>
            <person name="Salamov A."/>
            <person name="Lipzen A."/>
            <person name="Mereny Z."/>
            <person name="Hegedus B."/>
            <person name="Baldrian P."/>
            <person name="Stursova M."/>
            <person name="Weitz H."/>
            <person name="Taylor A."/>
            <person name="Grigoriev I.V."/>
            <person name="Nagy L.G."/>
            <person name="Martin F."/>
            <person name="Kauserud H."/>
        </authorList>
    </citation>
    <scope>NUCLEOTIDE SEQUENCE</scope>
    <source>
        <strain evidence="1">9284</strain>
    </source>
</reference>
<organism evidence="1 2">
    <name type="scientific">Roridomyces roridus</name>
    <dbReference type="NCBI Taxonomy" id="1738132"/>
    <lineage>
        <taxon>Eukaryota</taxon>
        <taxon>Fungi</taxon>
        <taxon>Dikarya</taxon>
        <taxon>Basidiomycota</taxon>
        <taxon>Agaricomycotina</taxon>
        <taxon>Agaricomycetes</taxon>
        <taxon>Agaricomycetidae</taxon>
        <taxon>Agaricales</taxon>
        <taxon>Marasmiineae</taxon>
        <taxon>Mycenaceae</taxon>
        <taxon>Roridomyces</taxon>
    </lineage>
</organism>